<dbReference type="Gene3D" id="3.40.50.1820">
    <property type="entry name" value="alpha/beta hydrolase"/>
    <property type="match status" value="1"/>
</dbReference>
<comment type="caution">
    <text evidence="7">The sequence shown here is derived from an EMBL/GenBank/DDBJ whole genome shotgun (WGS) entry which is preliminary data.</text>
</comment>
<sequence length="255" mass="27450">MSLHTEHYGAGPDLVLLHGWGLSSAIWQPLIEPLASHYRLTLIDIPGLGQSPTLECTSIDSVAEMLLDGAPERAVWLGWSLGGALALAVANRAPERVSQLVLTAATPCFVQRDDWPCAMAEETFDAFASGLGDNGAKTLSRFAMLQTQGSTSARQELRLLKQVIAASAADEQGLVATLALLAEDLRPLLAHVSHPLMLMLGEQDPLVPIEMAEHIGSLRADAVIRRYATAAHLPFITEPARFIEDLDDFIAGSRL</sequence>
<dbReference type="NCBIfam" id="TIGR01738">
    <property type="entry name" value="bioH"/>
    <property type="match status" value="1"/>
</dbReference>
<keyword evidence="8" id="KW-1185">Reference proteome</keyword>
<evidence type="ECO:0000256" key="1">
    <source>
        <dbReference type="ARBA" id="ARBA00022487"/>
    </source>
</evidence>
<keyword evidence="1 5" id="KW-0719">Serine esterase</keyword>
<protein>
    <recommendedName>
        <fullName evidence="5">Pimeloyl-[acyl-carrier protein] methyl ester esterase</fullName>
        <ecNumber evidence="5">3.1.1.85</ecNumber>
    </recommendedName>
    <alternativeName>
        <fullName evidence="5">Biotin synthesis protein BioH</fullName>
    </alternativeName>
    <alternativeName>
        <fullName evidence="5">Carboxylesterase BioH</fullName>
    </alternativeName>
</protein>
<evidence type="ECO:0000256" key="3">
    <source>
        <dbReference type="ARBA" id="ARBA00022756"/>
    </source>
</evidence>
<gene>
    <name evidence="5 7" type="primary">bioH</name>
    <name evidence="7" type="ORF">GCM10011352_12900</name>
</gene>
<dbReference type="Pfam" id="PF00561">
    <property type="entry name" value="Abhydrolase_1"/>
    <property type="match status" value="1"/>
</dbReference>
<feature type="binding site" evidence="5">
    <location>
        <position position="232"/>
    </location>
    <ligand>
        <name>substrate</name>
    </ligand>
</feature>
<reference evidence="8" key="1">
    <citation type="journal article" date="2019" name="Int. J. Syst. Evol. Microbiol.">
        <title>The Global Catalogue of Microorganisms (GCM) 10K type strain sequencing project: providing services to taxonomists for standard genome sequencing and annotation.</title>
        <authorList>
            <consortium name="The Broad Institute Genomics Platform"/>
            <consortium name="The Broad Institute Genome Sequencing Center for Infectious Disease"/>
            <person name="Wu L."/>
            <person name="Ma J."/>
        </authorList>
    </citation>
    <scope>NUCLEOTIDE SEQUENCE [LARGE SCALE GENOMIC DNA]</scope>
    <source>
        <strain evidence="8">CGMCC 1.15341</strain>
    </source>
</reference>
<evidence type="ECO:0000256" key="2">
    <source>
        <dbReference type="ARBA" id="ARBA00022490"/>
    </source>
</evidence>
<evidence type="ECO:0000313" key="7">
    <source>
        <dbReference type="EMBL" id="GGB88324.1"/>
    </source>
</evidence>
<proteinExistence type="inferred from homology"/>
<dbReference type="PANTHER" id="PTHR43798:SF31">
    <property type="entry name" value="AB HYDROLASE SUPERFAMILY PROTEIN YCLE"/>
    <property type="match status" value="1"/>
</dbReference>
<dbReference type="InterPro" id="IPR029058">
    <property type="entry name" value="AB_hydrolase_fold"/>
</dbReference>
<evidence type="ECO:0000256" key="5">
    <source>
        <dbReference type="HAMAP-Rule" id="MF_01260"/>
    </source>
</evidence>
<dbReference type="InterPro" id="IPR010076">
    <property type="entry name" value="BioH"/>
</dbReference>
<feature type="binding site" evidence="5">
    <location>
        <position position="20"/>
    </location>
    <ligand>
        <name>substrate</name>
    </ligand>
</feature>
<feature type="domain" description="AB hydrolase-1" evidence="6">
    <location>
        <begin position="14"/>
        <end position="239"/>
    </location>
</feature>
<dbReference type="InterPro" id="IPR000073">
    <property type="entry name" value="AB_hydrolase_1"/>
</dbReference>
<keyword evidence="2 5" id="KW-0963">Cytoplasm</keyword>
<evidence type="ECO:0000313" key="8">
    <source>
        <dbReference type="Proteomes" id="UP000629025"/>
    </source>
</evidence>
<feature type="binding site" evidence="5">
    <location>
        <begin position="80"/>
        <end position="81"/>
    </location>
    <ligand>
        <name>substrate</name>
    </ligand>
</feature>
<dbReference type="EMBL" id="BMIJ01000002">
    <property type="protein sequence ID" value="GGB88324.1"/>
    <property type="molecule type" value="Genomic_DNA"/>
</dbReference>
<feature type="active site" description="Nucleophile" evidence="5">
    <location>
        <position position="80"/>
    </location>
</feature>
<feature type="binding site" evidence="5">
    <location>
        <begin position="142"/>
        <end position="146"/>
    </location>
    <ligand>
        <name>substrate</name>
    </ligand>
</feature>
<feature type="active site" evidence="5">
    <location>
        <position position="204"/>
    </location>
</feature>
<dbReference type="SUPFAM" id="SSF53474">
    <property type="entry name" value="alpha/beta-Hydrolases"/>
    <property type="match status" value="1"/>
</dbReference>
<organism evidence="7 8">
    <name type="scientific">Marinobacterium zhoushanense</name>
    <dbReference type="NCBI Taxonomy" id="1679163"/>
    <lineage>
        <taxon>Bacteria</taxon>
        <taxon>Pseudomonadati</taxon>
        <taxon>Pseudomonadota</taxon>
        <taxon>Gammaproteobacteria</taxon>
        <taxon>Oceanospirillales</taxon>
        <taxon>Oceanospirillaceae</taxon>
        <taxon>Marinobacterium</taxon>
    </lineage>
</organism>
<dbReference type="InterPro" id="IPR050266">
    <property type="entry name" value="AB_hydrolase_sf"/>
</dbReference>
<dbReference type="Proteomes" id="UP000629025">
    <property type="component" value="Unassembled WGS sequence"/>
</dbReference>
<comment type="subcellular location">
    <subcellularLocation>
        <location evidence="5">Cytoplasm</location>
    </subcellularLocation>
</comment>
<comment type="similarity">
    <text evidence="5">Belongs to the AB hydrolase superfamily. Carboxylesterase BioH family.</text>
</comment>
<comment type="function">
    <text evidence="5">The physiological role of BioH is to remove the methyl group introduced by BioC when the pimeloyl moiety is complete. It allows to synthesize pimeloyl-ACP via the fatty acid synthetic pathway through the hydrolysis of the ester bonds of pimeloyl-ACP esters.</text>
</comment>
<comment type="pathway">
    <text evidence="5">Cofactor biosynthesis; biotin biosynthesis.</text>
</comment>
<dbReference type="RefSeq" id="WP_188746453.1">
    <property type="nucleotide sequence ID" value="NZ_BMIJ01000002.1"/>
</dbReference>
<dbReference type="HAMAP" id="MF_01260">
    <property type="entry name" value="Carboxylester"/>
    <property type="match status" value="1"/>
</dbReference>
<dbReference type="EC" id="3.1.1.85" evidence="5"/>
<evidence type="ECO:0000259" key="6">
    <source>
        <dbReference type="Pfam" id="PF00561"/>
    </source>
</evidence>
<comment type="catalytic activity">
    <reaction evidence="5">
        <text>6-carboxyhexanoyl-[ACP] methyl ester + H2O = 6-carboxyhexanoyl-[ACP] + methanol + H(+)</text>
        <dbReference type="Rhea" id="RHEA:42700"/>
        <dbReference type="Rhea" id="RHEA-COMP:9955"/>
        <dbReference type="Rhea" id="RHEA-COMP:10186"/>
        <dbReference type="ChEBI" id="CHEBI:15377"/>
        <dbReference type="ChEBI" id="CHEBI:15378"/>
        <dbReference type="ChEBI" id="CHEBI:17790"/>
        <dbReference type="ChEBI" id="CHEBI:78846"/>
        <dbReference type="ChEBI" id="CHEBI:82735"/>
        <dbReference type="EC" id="3.1.1.85"/>
    </reaction>
</comment>
<accession>A0ABQ1K6M2</accession>
<keyword evidence="4 5" id="KW-0378">Hydrolase</keyword>
<feature type="active site" evidence="5">
    <location>
        <position position="232"/>
    </location>
</feature>
<evidence type="ECO:0000256" key="4">
    <source>
        <dbReference type="ARBA" id="ARBA00022801"/>
    </source>
</evidence>
<name>A0ABQ1K6M2_9GAMM</name>
<keyword evidence="3 5" id="KW-0093">Biotin biosynthesis</keyword>
<dbReference type="PANTHER" id="PTHR43798">
    <property type="entry name" value="MONOACYLGLYCEROL LIPASE"/>
    <property type="match status" value="1"/>
</dbReference>
<comment type="subunit">
    <text evidence="5">Monomer.</text>
</comment>